<feature type="region of interest" description="Disordered" evidence="1">
    <location>
        <begin position="109"/>
        <end position="128"/>
    </location>
</feature>
<gene>
    <name evidence="3" type="ORF">DSCOOX_10640</name>
</gene>
<dbReference type="Proteomes" id="UP000422108">
    <property type="component" value="Chromosome"/>
</dbReference>
<dbReference type="RefSeq" id="WP_155309287.1">
    <property type="nucleotide sequence ID" value="NZ_AP021879.1"/>
</dbReference>
<dbReference type="AlphaFoldDB" id="A0A5K8A672"/>
<evidence type="ECO:0000256" key="1">
    <source>
        <dbReference type="SAM" id="MobiDB-lite"/>
    </source>
</evidence>
<feature type="chain" id="PRO_5024281639" description="Ig-like domain-containing protein" evidence="2">
    <location>
        <begin position="27"/>
        <end position="175"/>
    </location>
</feature>
<keyword evidence="2" id="KW-0732">Signal</keyword>
<keyword evidence="4" id="KW-1185">Reference proteome</keyword>
<name>A0A5K8A672_9BACT</name>
<sequence>MNKKLMGVGLLLFAVLVLSIPGAVVASDDEYEAYNLTIQPGSNETELNFTWFTATPTDIPQLVVCNEGGLKGGKCTNPANYYKGALKNGNHSKCMNYYQGEYEIVVVEESGPGEPGGSSSDTDDTEEDDTEIYACKVTMTNVKNNTKYTYVVGNGEIFSDIPILFGTVIDKSIEQ</sequence>
<accession>A0A5K8A672</accession>
<evidence type="ECO:0000256" key="2">
    <source>
        <dbReference type="SAM" id="SignalP"/>
    </source>
</evidence>
<protein>
    <recommendedName>
        <fullName evidence="5">Ig-like domain-containing protein</fullName>
    </recommendedName>
</protein>
<reference evidence="3 4" key="1">
    <citation type="submission" date="2019-11" db="EMBL/GenBank/DDBJ databases">
        <title>Comparative genomics of hydrocarbon-degrading Desulfosarcina strains.</title>
        <authorList>
            <person name="Watanabe M."/>
            <person name="Kojima H."/>
            <person name="Fukui M."/>
        </authorList>
    </citation>
    <scope>NUCLEOTIDE SEQUENCE [LARGE SCALE GENOMIC DNA]</scope>
    <source>
        <strain evidence="4">oXyS1</strain>
    </source>
</reference>
<evidence type="ECO:0000313" key="3">
    <source>
        <dbReference type="EMBL" id="BBO87884.1"/>
    </source>
</evidence>
<feature type="signal peptide" evidence="2">
    <location>
        <begin position="1"/>
        <end position="26"/>
    </location>
</feature>
<organism evidence="3 4">
    <name type="scientific">Desulfosarcina ovata subsp. ovata</name>
    <dbReference type="NCBI Taxonomy" id="2752305"/>
    <lineage>
        <taxon>Bacteria</taxon>
        <taxon>Pseudomonadati</taxon>
        <taxon>Thermodesulfobacteriota</taxon>
        <taxon>Desulfobacteria</taxon>
        <taxon>Desulfobacterales</taxon>
        <taxon>Desulfosarcinaceae</taxon>
        <taxon>Desulfosarcina</taxon>
    </lineage>
</organism>
<proteinExistence type="predicted"/>
<dbReference type="EMBL" id="AP021879">
    <property type="protein sequence ID" value="BBO87884.1"/>
    <property type="molecule type" value="Genomic_DNA"/>
</dbReference>
<evidence type="ECO:0000313" key="4">
    <source>
        <dbReference type="Proteomes" id="UP000422108"/>
    </source>
</evidence>
<evidence type="ECO:0008006" key="5">
    <source>
        <dbReference type="Google" id="ProtNLM"/>
    </source>
</evidence>
<feature type="compositionally biased region" description="Low complexity" evidence="1">
    <location>
        <begin position="109"/>
        <end position="120"/>
    </location>
</feature>